<accession>A0ABN2W4W7</accession>
<evidence type="ECO:0000256" key="1">
    <source>
        <dbReference type="SAM" id="MobiDB-lite"/>
    </source>
</evidence>
<proteinExistence type="predicted"/>
<evidence type="ECO:0000313" key="3">
    <source>
        <dbReference type="Proteomes" id="UP001500897"/>
    </source>
</evidence>
<name>A0ABN2W4W7_9ACTN</name>
<feature type="region of interest" description="Disordered" evidence="1">
    <location>
        <begin position="59"/>
        <end position="99"/>
    </location>
</feature>
<dbReference type="Proteomes" id="UP001500897">
    <property type="component" value="Unassembled WGS sequence"/>
</dbReference>
<protein>
    <submittedName>
        <fullName evidence="2">Uncharacterized protein</fullName>
    </submittedName>
</protein>
<evidence type="ECO:0000313" key="2">
    <source>
        <dbReference type="EMBL" id="GAA2083070.1"/>
    </source>
</evidence>
<feature type="region of interest" description="Disordered" evidence="1">
    <location>
        <begin position="1"/>
        <end position="34"/>
    </location>
</feature>
<organism evidence="2 3">
    <name type="scientific">Kitasatospora saccharophila</name>
    <dbReference type="NCBI Taxonomy" id="407973"/>
    <lineage>
        <taxon>Bacteria</taxon>
        <taxon>Bacillati</taxon>
        <taxon>Actinomycetota</taxon>
        <taxon>Actinomycetes</taxon>
        <taxon>Kitasatosporales</taxon>
        <taxon>Streptomycetaceae</taxon>
        <taxon>Kitasatospora</taxon>
    </lineage>
</organism>
<gene>
    <name evidence="2" type="ORF">GCM10009759_00870</name>
</gene>
<reference evidence="2 3" key="1">
    <citation type="journal article" date="2019" name="Int. J. Syst. Evol. Microbiol.">
        <title>The Global Catalogue of Microorganisms (GCM) 10K type strain sequencing project: providing services to taxonomists for standard genome sequencing and annotation.</title>
        <authorList>
            <consortium name="The Broad Institute Genomics Platform"/>
            <consortium name="The Broad Institute Genome Sequencing Center for Infectious Disease"/>
            <person name="Wu L."/>
            <person name="Ma J."/>
        </authorList>
    </citation>
    <scope>NUCLEOTIDE SEQUENCE [LARGE SCALE GENOMIC DNA]</scope>
    <source>
        <strain evidence="2 3">JCM 14559</strain>
    </source>
</reference>
<feature type="compositionally biased region" description="Low complexity" evidence="1">
    <location>
        <begin position="17"/>
        <end position="30"/>
    </location>
</feature>
<comment type="caution">
    <text evidence="2">The sequence shown here is derived from an EMBL/GenBank/DDBJ whole genome shotgun (WGS) entry which is preliminary data.</text>
</comment>
<feature type="compositionally biased region" description="Low complexity" evidence="1">
    <location>
        <begin position="59"/>
        <end position="96"/>
    </location>
</feature>
<dbReference type="EMBL" id="BAAANS010000001">
    <property type="protein sequence ID" value="GAA2083070.1"/>
    <property type="molecule type" value="Genomic_DNA"/>
</dbReference>
<sequence length="109" mass="10698">MTGRRKGRSACAPSNLRAAGPSRPARAAPTRPERERWAAGAVQAGTVKAGAVEVGGAAAPGVGRPGARARTAAAVPTGTFAGSRPAARPRGSAGRPGTVGAYAADSYYG</sequence>
<keyword evidence="3" id="KW-1185">Reference proteome</keyword>